<dbReference type="RefSeq" id="WP_097041907.1">
    <property type="nucleotide sequence ID" value="NZ_OBQF01000005.1"/>
</dbReference>
<evidence type="ECO:0000313" key="1">
    <source>
        <dbReference type="EMBL" id="SOC43863.1"/>
    </source>
</evidence>
<organism evidence="1 2">
    <name type="scientific">Salinicoccus kekensis</name>
    <dbReference type="NCBI Taxonomy" id="714307"/>
    <lineage>
        <taxon>Bacteria</taxon>
        <taxon>Bacillati</taxon>
        <taxon>Bacillota</taxon>
        <taxon>Bacilli</taxon>
        <taxon>Bacillales</taxon>
        <taxon>Staphylococcaceae</taxon>
        <taxon>Salinicoccus</taxon>
    </lineage>
</organism>
<evidence type="ECO:0000313" key="2">
    <source>
        <dbReference type="Proteomes" id="UP000219412"/>
    </source>
</evidence>
<dbReference type="Gene3D" id="3.40.50.10600">
    <property type="entry name" value="SpoIIaa-like domains"/>
    <property type="match status" value="1"/>
</dbReference>
<gene>
    <name evidence="1" type="ORF">SAMN05878391_2138</name>
</gene>
<dbReference type="SUPFAM" id="SSF52091">
    <property type="entry name" value="SpoIIaa-like"/>
    <property type="match status" value="1"/>
</dbReference>
<dbReference type="OrthoDB" id="2389786at2"/>
<sequence>MLKLSESEFPNVVHVEVDGNVMDIDAEKSEAFIKEHYGEDAELNALIYVKKLEGVTPGGALRGIPVDAQHWNQFNKLAVVADDGMLKKIGSFADMLPGISVKSFNKTEIDDAWRWIAE</sequence>
<name>A0A285UQ35_9STAP</name>
<proteinExistence type="predicted"/>
<dbReference type="InterPro" id="IPR038396">
    <property type="entry name" value="SpoIIAA-like_sf"/>
</dbReference>
<dbReference type="Proteomes" id="UP000219412">
    <property type="component" value="Unassembled WGS sequence"/>
</dbReference>
<dbReference type="InterPro" id="IPR036513">
    <property type="entry name" value="STAS_dom_sf"/>
</dbReference>
<dbReference type="EMBL" id="OBQF01000005">
    <property type="protein sequence ID" value="SOC43863.1"/>
    <property type="molecule type" value="Genomic_DNA"/>
</dbReference>
<reference evidence="2" key="1">
    <citation type="submission" date="2017-08" db="EMBL/GenBank/DDBJ databases">
        <authorList>
            <person name="Varghese N."/>
            <person name="Submissions S."/>
        </authorList>
    </citation>
    <scope>NUCLEOTIDE SEQUENCE [LARGE SCALE GENOMIC DNA]</scope>
    <source>
        <strain evidence="2">DSM 23173</strain>
    </source>
</reference>
<keyword evidence="2" id="KW-1185">Reference proteome</keyword>
<dbReference type="AlphaFoldDB" id="A0A285UQ35"/>
<protein>
    <submittedName>
        <fullName evidence="1">SpoIIAA-like protein</fullName>
    </submittedName>
</protein>
<dbReference type="InterPro" id="IPR021866">
    <property type="entry name" value="SpoIIAA-like"/>
</dbReference>
<accession>A0A285UQ35</accession>
<dbReference type="Pfam" id="PF11964">
    <property type="entry name" value="SpoIIAA-like"/>
    <property type="match status" value="1"/>
</dbReference>